<comment type="caution">
    <text evidence="1">The sequence shown here is derived from an EMBL/GenBank/DDBJ whole genome shotgun (WGS) entry which is preliminary data.</text>
</comment>
<name>A0A955LW49_UNCKA</name>
<dbReference type="EMBL" id="JAGQKY010000131">
    <property type="protein sequence ID" value="MCA9397756.1"/>
    <property type="molecule type" value="Genomic_DNA"/>
</dbReference>
<evidence type="ECO:0000313" key="2">
    <source>
        <dbReference type="Proteomes" id="UP000699691"/>
    </source>
</evidence>
<dbReference type="Gene3D" id="3.40.50.300">
    <property type="entry name" value="P-loop containing nucleotide triphosphate hydrolases"/>
    <property type="match status" value="1"/>
</dbReference>
<dbReference type="AlphaFoldDB" id="A0A955LW49"/>
<dbReference type="Proteomes" id="UP000699691">
    <property type="component" value="Unassembled WGS sequence"/>
</dbReference>
<organism evidence="1 2">
    <name type="scientific">candidate division WWE3 bacterium</name>
    <dbReference type="NCBI Taxonomy" id="2053526"/>
    <lineage>
        <taxon>Bacteria</taxon>
        <taxon>Katanobacteria</taxon>
    </lineage>
</organism>
<reference evidence="1" key="2">
    <citation type="journal article" date="2021" name="Microbiome">
        <title>Successional dynamics and alternative stable states in a saline activated sludge microbial community over 9 years.</title>
        <authorList>
            <person name="Wang Y."/>
            <person name="Ye J."/>
            <person name="Ju F."/>
            <person name="Liu L."/>
            <person name="Boyd J.A."/>
            <person name="Deng Y."/>
            <person name="Parks D.H."/>
            <person name="Jiang X."/>
            <person name="Yin X."/>
            <person name="Woodcroft B.J."/>
            <person name="Tyson G.W."/>
            <person name="Hugenholtz P."/>
            <person name="Polz M.F."/>
            <person name="Zhang T."/>
        </authorList>
    </citation>
    <scope>NUCLEOTIDE SEQUENCE</scope>
    <source>
        <strain evidence="1">HKST-UBA02</strain>
    </source>
</reference>
<evidence type="ECO:0000313" key="1">
    <source>
        <dbReference type="EMBL" id="MCA9397756.1"/>
    </source>
</evidence>
<proteinExistence type="predicted"/>
<dbReference type="SUPFAM" id="SSF52540">
    <property type="entry name" value="P-loop containing nucleoside triphosphate hydrolases"/>
    <property type="match status" value="1"/>
</dbReference>
<gene>
    <name evidence="1" type="ORF">KC573_02915</name>
</gene>
<accession>A0A955LW49</accession>
<dbReference type="InterPro" id="IPR027417">
    <property type="entry name" value="P-loop_NTPase"/>
</dbReference>
<sequence length="161" mass="18049">MEKLEQINSEGNSVEKIKPIGIIAGAPGVGKSTMTRGLSSDITVADMEPTPYTRSQDWPDNYIEDIVSKTAKNDLVLITTNPEVIRELRKRGLNVTVVCPDESLKEEYRQRYISRGNKPEIVEKIIAHAHKPNDQILADFEGCDVLFLQSGQYLSDVIDFE</sequence>
<reference evidence="1" key="1">
    <citation type="submission" date="2020-04" db="EMBL/GenBank/DDBJ databases">
        <authorList>
            <person name="Zhang T."/>
        </authorList>
    </citation>
    <scope>NUCLEOTIDE SEQUENCE</scope>
    <source>
        <strain evidence="1">HKST-UBA02</strain>
    </source>
</reference>
<protein>
    <submittedName>
        <fullName evidence="1">Uncharacterized protein</fullName>
    </submittedName>
</protein>